<proteinExistence type="predicted"/>
<reference evidence="1 2" key="1">
    <citation type="submission" date="2017-05" db="EMBL/GenBank/DDBJ databases">
        <title>The isolation and characterization of 16 novel Shigella-infecting phages from the environment.</title>
        <authorList>
            <person name="Doore S.M."/>
            <person name="Schrad J.R."/>
            <person name="Dover J.A."/>
            <person name="Parent K.N."/>
        </authorList>
    </citation>
    <scope>NUCLEOTIDE SEQUENCE [LARGE SCALE GENOMIC DNA]</scope>
</reference>
<organism evidence="1 2">
    <name type="scientific">Shigella phage Sf13</name>
    <dbReference type="NCBI Taxonomy" id="2024316"/>
    <lineage>
        <taxon>Viruses</taxon>
        <taxon>Duplodnaviria</taxon>
        <taxon>Heunggongvirae</taxon>
        <taxon>Uroviricota</taxon>
        <taxon>Caudoviricetes</taxon>
        <taxon>Andersonviridae</taxon>
        <taxon>Ounavirinae</taxon>
        <taxon>Mooglevirus</taxon>
        <taxon>Mooglevirus Sf13</taxon>
    </lineage>
</organism>
<evidence type="ECO:0000313" key="2">
    <source>
        <dbReference type="Proteomes" id="UP000222508"/>
    </source>
</evidence>
<keyword evidence="2" id="KW-1185">Reference proteome</keyword>
<dbReference type="EMBL" id="MF158040">
    <property type="protein sequence ID" value="ATE85844.1"/>
    <property type="molecule type" value="Genomic_DNA"/>
</dbReference>
<name>A0A291AXW4_9CAUD</name>
<gene>
    <name evidence="1" type="ORF">Sf13_gp44</name>
</gene>
<protein>
    <submittedName>
        <fullName evidence="1">Uncharacterized protein</fullName>
    </submittedName>
</protein>
<sequence>MLSLMQKLSTLWCLKGVECNLNMEGSKIDLKIVYNGEILFSQNSSHPHFKDNAIMAVNNLMDRIY</sequence>
<evidence type="ECO:0000313" key="1">
    <source>
        <dbReference type="EMBL" id="ATE85844.1"/>
    </source>
</evidence>
<accession>A0A291AXW4</accession>
<dbReference type="Proteomes" id="UP000222508">
    <property type="component" value="Segment"/>
</dbReference>